<sequence>MIFTSSTSQLVDPLQQEREVRVVKTIDALHRKYAKGTISKAVLYI</sequence>
<reference evidence="1 2" key="1">
    <citation type="journal article" date="2023" name="Int. J. Syst. Evol. Microbiol.">
        <title>Streptococcus sciuri sp. nov., Staphylococcus marylandisciuri sp. nov. and Staphylococcus americanisciuri sp. nov., isolated from faeces of eastern grey squirrel (Sciurus carolinensis).</title>
        <authorList>
            <person name="Volokhov D.V."/>
            <person name="Zagorodnyaya T.A."/>
            <person name="Furtak V.A."/>
            <person name="Nattanmai G."/>
            <person name="Randall L."/>
            <person name="Jose S."/>
            <person name="Gao Y."/>
            <person name="Eisenberg T."/>
            <person name="Delmonte P."/>
            <person name="Blom J."/>
            <person name="Mitchell K.K."/>
        </authorList>
    </citation>
    <scope>NUCLEOTIDE SEQUENCE [LARGE SCALE GENOMIC DNA]</scope>
    <source>
        <strain evidence="1 2">GRT3</strain>
    </source>
</reference>
<accession>A0ABT2EYS0</accession>
<dbReference type="Proteomes" id="UP001205609">
    <property type="component" value="Unassembled WGS sequence"/>
</dbReference>
<comment type="caution">
    <text evidence="1">The sequence shown here is derived from an EMBL/GenBank/DDBJ whole genome shotgun (WGS) entry which is preliminary data.</text>
</comment>
<name>A0ABT2EYS0_9STAP</name>
<protein>
    <submittedName>
        <fullName evidence="1">Uncharacterized protein</fullName>
    </submittedName>
</protein>
<gene>
    <name evidence="1" type="ORF">NXS11_00615</name>
</gene>
<proteinExistence type="predicted"/>
<evidence type="ECO:0000313" key="1">
    <source>
        <dbReference type="EMBL" id="MCS4485388.1"/>
    </source>
</evidence>
<dbReference type="RefSeq" id="WP_259197780.1">
    <property type="nucleotide sequence ID" value="NZ_JANUXY010000001.1"/>
</dbReference>
<evidence type="ECO:0000313" key="2">
    <source>
        <dbReference type="Proteomes" id="UP001205609"/>
    </source>
</evidence>
<keyword evidence="2" id="KW-1185">Reference proteome</keyword>
<organism evidence="1 2">
    <name type="scientific">Staphylococcus americanisciuri</name>
    <dbReference type="NCBI Taxonomy" id="2973940"/>
    <lineage>
        <taxon>Bacteria</taxon>
        <taxon>Bacillati</taxon>
        <taxon>Bacillota</taxon>
        <taxon>Bacilli</taxon>
        <taxon>Bacillales</taxon>
        <taxon>Staphylococcaceae</taxon>
        <taxon>Staphylococcus</taxon>
    </lineage>
</organism>
<dbReference type="EMBL" id="JANUXY010000001">
    <property type="protein sequence ID" value="MCS4485388.1"/>
    <property type="molecule type" value="Genomic_DNA"/>
</dbReference>